<dbReference type="Proteomes" id="UP001519344">
    <property type="component" value="Unassembled WGS sequence"/>
</dbReference>
<dbReference type="PANTHER" id="PTHR35529:SF2">
    <property type="entry name" value="SPORULATION PROTEIN YTAF-RELATED"/>
    <property type="match status" value="1"/>
</dbReference>
<sequence length="202" mass="21249">MHWFSIAVIGVAANIDNLGIGFSFGARSTKVPFISNLLIALLSMTATYLAMSAGMVLSHLISPLLGNFIGGIAIITIGALGLRSSLVNHRRTITGVTQCDQTTKPDRIADTADKDENHIISWVEAISLGFALSLNCIASGLGAGASGVSPLFTAISVGIFSLLSVDIGVRFGYKIAKSWFGKYAEVVGCILLIVIGMYEVII</sequence>
<feature type="transmembrane region" description="Helical" evidence="5">
    <location>
        <begin position="183"/>
        <end position="201"/>
    </location>
</feature>
<evidence type="ECO:0000256" key="1">
    <source>
        <dbReference type="ARBA" id="ARBA00022475"/>
    </source>
</evidence>
<evidence type="ECO:0000256" key="5">
    <source>
        <dbReference type="SAM" id="Phobius"/>
    </source>
</evidence>
<feature type="transmembrane region" description="Helical" evidence="5">
    <location>
        <begin position="6"/>
        <end position="25"/>
    </location>
</feature>
<dbReference type="EMBL" id="JAGGKV010000015">
    <property type="protein sequence ID" value="MBP1965695.1"/>
    <property type="molecule type" value="Genomic_DNA"/>
</dbReference>
<keyword evidence="2 5" id="KW-0812">Transmembrane</keyword>
<comment type="caution">
    <text evidence="6">The sequence shown here is derived from an EMBL/GenBank/DDBJ whole genome shotgun (WGS) entry which is preliminary data.</text>
</comment>
<gene>
    <name evidence="6" type="ORF">J2Z65_004940</name>
</gene>
<keyword evidence="7" id="KW-1185">Reference proteome</keyword>
<evidence type="ECO:0000313" key="6">
    <source>
        <dbReference type="EMBL" id="MBP1965695.1"/>
    </source>
</evidence>
<name>A0ABS4I450_9BACL</name>
<dbReference type="RefSeq" id="WP_167059525.1">
    <property type="nucleotide sequence ID" value="NZ_JAAOZR010000023.1"/>
</dbReference>
<feature type="transmembrane region" description="Helical" evidence="5">
    <location>
        <begin position="37"/>
        <end position="58"/>
    </location>
</feature>
<organism evidence="6 7">
    <name type="scientific">Paenibacillus aceris</name>
    <dbReference type="NCBI Taxonomy" id="869555"/>
    <lineage>
        <taxon>Bacteria</taxon>
        <taxon>Bacillati</taxon>
        <taxon>Bacillota</taxon>
        <taxon>Bacilli</taxon>
        <taxon>Bacillales</taxon>
        <taxon>Paenibacillaceae</taxon>
        <taxon>Paenibacillus</taxon>
    </lineage>
</organism>
<evidence type="ECO:0000256" key="4">
    <source>
        <dbReference type="ARBA" id="ARBA00023136"/>
    </source>
</evidence>
<dbReference type="InterPro" id="IPR003810">
    <property type="entry name" value="Mntp/YtaF"/>
</dbReference>
<evidence type="ECO:0000256" key="3">
    <source>
        <dbReference type="ARBA" id="ARBA00022989"/>
    </source>
</evidence>
<keyword evidence="3 5" id="KW-1133">Transmembrane helix</keyword>
<keyword evidence="1" id="KW-1003">Cell membrane</keyword>
<feature type="transmembrane region" description="Helical" evidence="5">
    <location>
        <begin position="151"/>
        <end position="171"/>
    </location>
</feature>
<feature type="transmembrane region" description="Helical" evidence="5">
    <location>
        <begin position="64"/>
        <end position="82"/>
    </location>
</feature>
<reference evidence="6 7" key="1">
    <citation type="submission" date="2021-03" db="EMBL/GenBank/DDBJ databases">
        <title>Genomic Encyclopedia of Type Strains, Phase IV (KMG-IV): sequencing the most valuable type-strain genomes for metagenomic binning, comparative biology and taxonomic classification.</title>
        <authorList>
            <person name="Goeker M."/>
        </authorList>
    </citation>
    <scope>NUCLEOTIDE SEQUENCE [LARGE SCALE GENOMIC DNA]</scope>
    <source>
        <strain evidence="6 7">DSM 24950</strain>
    </source>
</reference>
<protein>
    <submittedName>
        <fullName evidence="6">Sporulation protein YtaF</fullName>
    </submittedName>
</protein>
<evidence type="ECO:0000313" key="7">
    <source>
        <dbReference type="Proteomes" id="UP001519344"/>
    </source>
</evidence>
<keyword evidence="4 5" id="KW-0472">Membrane</keyword>
<proteinExistence type="predicted"/>
<dbReference type="PANTHER" id="PTHR35529">
    <property type="entry name" value="MANGANESE EFFLUX PUMP MNTP-RELATED"/>
    <property type="match status" value="1"/>
</dbReference>
<evidence type="ECO:0000256" key="2">
    <source>
        <dbReference type="ARBA" id="ARBA00022692"/>
    </source>
</evidence>
<feature type="transmembrane region" description="Helical" evidence="5">
    <location>
        <begin position="122"/>
        <end position="145"/>
    </location>
</feature>
<dbReference type="Pfam" id="PF02659">
    <property type="entry name" value="Mntp"/>
    <property type="match status" value="1"/>
</dbReference>
<accession>A0ABS4I450</accession>